<name>A0ACB1ASX9_MELEN</name>
<reference evidence="1" key="1">
    <citation type="submission" date="2023-11" db="EMBL/GenBank/DDBJ databases">
        <authorList>
            <person name="Poullet M."/>
        </authorList>
    </citation>
    <scope>NUCLEOTIDE SEQUENCE</scope>
    <source>
        <strain evidence="1">E1834</strain>
    </source>
</reference>
<accession>A0ACB1ASX9</accession>
<organism evidence="1 2">
    <name type="scientific">Meloidogyne enterolobii</name>
    <name type="common">Root-knot nematode worm</name>
    <name type="synonym">Meloidogyne mayaguensis</name>
    <dbReference type="NCBI Taxonomy" id="390850"/>
    <lineage>
        <taxon>Eukaryota</taxon>
        <taxon>Metazoa</taxon>
        <taxon>Ecdysozoa</taxon>
        <taxon>Nematoda</taxon>
        <taxon>Chromadorea</taxon>
        <taxon>Rhabditida</taxon>
        <taxon>Tylenchina</taxon>
        <taxon>Tylenchomorpha</taxon>
        <taxon>Tylenchoidea</taxon>
        <taxon>Meloidogynidae</taxon>
        <taxon>Meloidogyninae</taxon>
        <taxon>Meloidogyne</taxon>
    </lineage>
</organism>
<sequence length="61" mass="7557">MRIKRDIWGFLGIYKDFKGIGGYIYSIFLEILHISFIFWDFYVHILRFCVHFFPALIIRYF</sequence>
<comment type="caution">
    <text evidence="1">The sequence shown here is derived from an EMBL/GenBank/DDBJ whole genome shotgun (WGS) entry which is preliminary data.</text>
</comment>
<evidence type="ECO:0000313" key="1">
    <source>
        <dbReference type="EMBL" id="CAK5097086.1"/>
    </source>
</evidence>
<gene>
    <name evidence="1" type="ORF">MENTE1834_LOCUS41307</name>
</gene>
<proteinExistence type="predicted"/>
<keyword evidence="2" id="KW-1185">Reference proteome</keyword>
<evidence type="ECO:0000313" key="2">
    <source>
        <dbReference type="Proteomes" id="UP001497535"/>
    </source>
</evidence>
<protein>
    <submittedName>
        <fullName evidence="1">Uncharacterized protein</fullName>
    </submittedName>
</protein>
<dbReference type="EMBL" id="CAVMJV010000101">
    <property type="protein sequence ID" value="CAK5097086.1"/>
    <property type="molecule type" value="Genomic_DNA"/>
</dbReference>
<dbReference type="Proteomes" id="UP001497535">
    <property type="component" value="Unassembled WGS sequence"/>
</dbReference>